<keyword evidence="2" id="KW-0489">Methyltransferase</keyword>
<dbReference type="SUPFAM" id="SSF53335">
    <property type="entry name" value="S-adenosyl-L-methionine-dependent methyltransferases"/>
    <property type="match status" value="1"/>
</dbReference>
<evidence type="ECO:0000313" key="4">
    <source>
        <dbReference type="EMBL" id="KVH89697.1"/>
    </source>
</evidence>
<dbReference type="AlphaFoldDB" id="A0A118JT10"/>
<dbReference type="PANTHER" id="PTHR12176:SF79">
    <property type="entry name" value="METHYLTRANSFERASE TYPE 11 DOMAIN-CONTAINING PROTEIN"/>
    <property type="match status" value="1"/>
</dbReference>
<dbReference type="GO" id="GO:0008168">
    <property type="term" value="F:methyltransferase activity"/>
    <property type="evidence" value="ECO:0007669"/>
    <property type="project" value="UniProtKB-KW"/>
</dbReference>
<protein>
    <recommendedName>
        <fullName evidence="6">Methyltransferase type 11</fullName>
    </recommendedName>
</protein>
<reference evidence="4 5" key="1">
    <citation type="journal article" date="2016" name="Sci. Rep.">
        <title>The genome sequence of the outbreeding globe artichoke constructed de novo incorporating a phase-aware low-pass sequencing strategy of F1 progeny.</title>
        <authorList>
            <person name="Scaglione D."/>
            <person name="Reyes-Chin-Wo S."/>
            <person name="Acquadro A."/>
            <person name="Froenicke L."/>
            <person name="Portis E."/>
            <person name="Beitel C."/>
            <person name="Tirone M."/>
            <person name="Mauro R."/>
            <person name="Lo Monaco A."/>
            <person name="Mauromicale G."/>
            <person name="Faccioli P."/>
            <person name="Cattivelli L."/>
            <person name="Rieseberg L."/>
            <person name="Michelmore R."/>
            <person name="Lanteri S."/>
        </authorList>
    </citation>
    <scope>NUCLEOTIDE SEQUENCE [LARGE SCALE GENOMIC DNA]</scope>
    <source>
        <strain evidence="4">2C</strain>
    </source>
</reference>
<dbReference type="Gene3D" id="3.40.50.150">
    <property type="entry name" value="Vaccinia Virus protein VP39"/>
    <property type="match status" value="1"/>
</dbReference>
<evidence type="ECO:0000256" key="1">
    <source>
        <dbReference type="ARBA" id="ARBA00008361"/>
    </source>
</evidence>
<gene>
    <name evidence="4" type="ORF">Ccrd_008309</name>
</gene>
<dbReference type="Proteomes" id="UP000243975">
    <property type="component" value="Unassembled WGS sequence"/>
</dbReference>
<proteinExistence type="inferred from homology"/>
<dbReference type="Gramene" id="KVH89697">
    <property type="protein sequence ID" value="KVH89697"/>
    <property type="gene ID" value="Ccrd_008309"/>
</dbReference>
<evidence type="ECO:0000313" key="5">
    <source>
        <dbReference type="Proteomes" id="UP000243975"/>
    </source>
</evidence>
<dbReference type="InterPro" id="IPR051419">
    <property type="entry name" value="Lys/N-term_MeTrsfase_sf"/>
</dbReference>
<comment type="similarity">
    <text evidence="1">Belongs to the methyltransferase superfamily.</text>
</comment>
<dbReference type="InterPro" id="IPR029063">
    <property type="entry name" value="SAM-dependent_MTases_sf"/>
</dbReference>
<keyword evidence="5" id="KW-1185">Reference proteome</keyword>
<accession>A0A118JT10</accession>
<name>A0A118JT10_CYNCS</name>
<evidence type="ECO:0008006" key="6">
    <source>
        <dbReference type="Google" id="ProtNLM"/>
    </source>
</evidence>
<evidence type="ECO:0000256" key="3">
    <source>
        <dbReference type="ARBA" id="ARBA00022679"/>
    </source>
</evidence>
<feature type="non-terminal residue" evidence="4">
    <location>
        <position position="283"/>
    </location>
</feature>
<comment type="caution">
    <text evidence="4">The sequence shown here is derived from an EMBL/GenBank/DDBJ whole genome shotgun (WGS) entry which is preliminary data.</text>
</comment>
<dbReference type="EMBL" id="LEKV01005163">
    <property type="protein sequence ID" value="KVH89697.1"/>
    <property type="molecule type" value="Genomic_DNA"/>
</dbReference>
<keyword evidence="3" id="KW-0808">Transferase</keyword>
<dbReference type="PANTHER" id="PTHR12176">
    <property type="entry name" value="SAM-DEPENDENT METHYLTRANSFERASE SUPERFAMILY PROTEIN"/>
    <property type="match status" value="1"/>
</dbReference>
<evidence type="ECO:0000256" key="2">
    <source>
        <dbReference type="ARBA" id="ARBA00022603"/>
    </source>
</evidence>
<dbReference type="GO" id="GO:0032259">
    <property type="term" value="P:methylation"/>
    <property type="evidence" value="ECO:0007669"/>
    <property type="project" value="UniProtKB-KW"/>
</dbReference>
<organism evidence="4 5">
    <name type="scientific">Cynara cardunculus var. scolymus</name>
    <name type="common">Globe artichoke</name>
    <name type="synonym">Cynara scolymus</name>
    <dbReference type="NCBI Taxonomy" id="59895"/>
    <lineage>
        <taxon>Eukaryota</taxon>
        <taxon>Viridiplantae</taxon>
        <taxon>Streptophyta</taxon>
        <taxon>Embryophyta</taxon>
        <taxon>Tracheophyta</taxon>
        <taxon>Spermatophyta</taxon>
        <taxon>Magnoliopsida</taxon>
        <taxon>eudicotyledons</taxon>
        <taxon>Gunneridae</taxon>
        <taxon>Pentapetalae</taxon>
        <taxon>asterids</taxon>
        <taxon>campanulids</taxon>
        <taxon>Asterales</taxon>
        <taxon>Asteraceae</taxon>
        <taxon>Carduoideae</taxon>
        <taxon>Cardueae</taxon>
        <taxon>Carduinae</taxon>
        <taxon>Cynara</taxon>
    </lineage>
</organism>
<sequence length="283" mass="31484">DPGLEQQEKGKSREQSQFNGVQLFLESSNSNSGHRSNSSTTETEMTQAYGEAWYWDKRYAKESTATFDWYQKYESLAPLLHLYVPPTTTHRRVLIVGCGNSVFSEGMSKDGYTDIVNIDVSSVVIDAMQKKYSGTLDSLLVSFLCCVTQECARELISNGKSLVAVWSQLKNKCCQDAGGDNVWYPSLPTTFVKRIALMGHKASCDRWFKPLNSLRVDVTATVCIPNPPPLDADILDKLLPGESSKRGTWELTCPVPVNSDGSLREGGPLENMDVHYIYVCTKV</sequence>